<accession>A0ABQ7AK40</accession>
<dbReference type="EMBL" id="QGKV02002055">
    <property type="protein sequence ID" value="KAF3497993.1"/>
    <property type="molecule type" value="Genomic_DNA"/>
</dbReference>
<evidence type="ECO:0000313" key="2">
    <source>
        <dbReference type="EMBL" id="KAF3497993.1"/>
    </source>
</evidence>
<organism evidence="2 3">
    <name type="scientific">Brassica cretica</name>
    <name type="common">Mustard</name>
    <dbReference type="NCBI Taxonomy" id="69181"/>
    <lineage>
        <taxon>Eukaryota</taxon>
        <taxon>Viridiplantae</taxon>
        <taxon>Streptophyta</taxon>
        <taxon>Embryophyta</taxon>
        <taxon>Tracheophyta</taxon>
        <taxon>Spermatophyta</taxon>
        <taxon>Magnoliopsida</taxon>
        <taxon>eudicotyledons</taxon>
        <taxon>Gunneridae</taxon>
        <taxon>Pentapetalae</taxon>
        <taxon>rosids</taxon>
        <taxon>malvids</taxon>
        <taxon>Brassicales</taxon>
        <taxon>Brassicaceae</taxon>
        <taxon>Brassiceae</taxon>
        <taxon>Brassica</taxon>
    </lineage>
</organism>
<proteinExistence type="predicted"/>
<gene>
    <name evidence="2" type="ORF">DY000_02054938</name>
</gene>
<evidence type="ECO:0000256" key="1">
    <source>
        <dbReference type="SAM" id="MobiDB-lite"/>
    </source>
</evidence>
<sequence>MRLRKNYGRRSDIEVLETLLFLIKLGLPCKFELLRATFLLHGSVSALRQLRFRKRLIEGSVYSLSGFDVTRSNPKFRLTDVPRYERIHIPRYLIIVGVKIGHDGIDVRKSSEKPNLGQTKAEKTNSRNGSPGELGQFSMDHSEPGPIP</sequence>
<keyword evidence="3" id="KW-1185">Reference proteome</keyword>
<name>A0ABQ7AK40_BRACR</name>
<feature type="region of interest" description="Disordered" evidence="1">
    <location>
        <begin position="107"/>
        <end position="148"/>
    </location>
</feature>
<dbReference type="Proteomes" id="UP000266723">
    <property type="component" value="Unassembled WGS sequence"/>
</dbReference>
<protein>
    <submittedName>
        <fullName evidence="2">Uncharacterized protein</fullName>
    </submittedName>
</protein>
<comment type="caution">
    <text evidence="2">The sequence shown here is derived from an EMBL/GenBank/DDBJ whole genome shotgun (WGS) entry which is preliminary data.</text>
</comment>
<reference evidence="2 3" key="1">
    <citation type="journal article" date="2020" name="BMC Genomics">
        <title>Intraspecific diversification of the crop wild relative Brassica cretica Lam. using demographic model selection.</title>
        <authorList>
            <person name="Kioukis A."/>
            <person name="Michalopoulou V.A."/>
            <person name="Briers L."/>
            <person name="Pirintsos S."/>
            <person name="Studholme D.J."/>
            <person name="Pavlidis P."/>
            <person name="Sarris P.F."/>
        </authorList>
    </citation>
    <scope>NUCLEOTIDE SEQUENCE [LARGE SCALE GENOMIC DNA]</scope>
    <source>
        <strain evidence="3">cv. PFS-1207/04</strain>
    </source>
</reference>
<evidence type="ECO:0000313" key="3">
    <source>
        <dbReference type="Proteomes" id="UP000266723"/>
    </source>
</evidence>